<sequence>MNSWLVEVDEDNRISPVVAGITIAKYPAKILGLTIVPTTTFPVMNWYIPVIERNVPTNNTKRIKFCLSFFSTIVVTK</sequence>
<proteinExistence type="predicted"/>
<protein>
    <submittedName>
        <fullName evidence="1">Uncharacterized protein</fullName>
    </submittedName>
</protein>
<name>X1M3I2_9ZZZZ</name>
<gene>
    <name evidence="1" type="ORF">S06H3_35810</name>
</gene>
<accession>X1M3I2</accession>
<organism evidence="1">
    <name type="scientific">marine sediment metagenome</name>
    <dbReference type="NCBI Taxonomy" id="412755"/>
    <lineage>
        <taxon>unclassified sequences</taxon>
        <taxon>metagenomes</taxon>
        <taxon>ecological metagenomes</taxon>
    </lineage>
</organism>
<evidence type="ECO:0000313" key="1">
    <source>
        <dbReference type="EMBL" id="GAI25913.1"/>
    </source>
</evidence>
<dbReference type="AlphaFoldDB" id="X1M3I2"/>
<reference evidence="1" key="1">
    <citation type="journal article" date="2014" name="Front. Microbiol.">
        <title>High frequency of phylogenetically diverse reductive dehalogenase-homologous genes in deep subseafloor sedimentary metagenomes.</title>
        <authorList>
            <person name="Kawai M."/>
            <person name="Futagami T."/>
            <person name="Toyoda A."/>
            <person name="Takaki Y."/>
            <person name="Nishi S."/>
            <person name="Hori S."/>
            <person name="Arai W."/>
            <person name="Tsubouchi T."/>
            <person name="Morono Y."/>
            <person name="Uchiyama I."/>
            <person name="Ito T."/>
            <person name="Fujiyama A."/>
            <person name="Inagaki F."/>
            <person name="Takami H."/>
        </authorList>
    </citation>
    <scope>NUCLEOTIDE SEQUENCE</scope>
    <source>
        <strain evidence="1">Expedition CK06-06</strain>
    </source>
</reference>
<dbReference type="EMBL" id="BARV01021635">
    <property type="protein sequence ID" value="GAI25913.1"/>
    <property type="molecule type" value="Genomic_DNA"/>
</dbReference>
<comment type="caution">
    <text evidence="1">The sequence shown here is derived from an EMBL/GenBank/DDBJ whole genome shotgun (WGS) entry which is preliminary data.</text>
</comment>